<dbReference type="PROSITE" id="PS50240">
    <property type="entry name" value="TRYPSIN_DOM"/>
    <property type="match status" value="1"/>
</dbReference>
<dbReference type="Proteomes" id="UP001139955">
    <property type="component" value="Unassembled WGS sequence"/>
</dbReference>
<dbReference type="InterPro" id="IPR001254">
    <property type="entry name" value="Trypsin_dom"/>
</dbReference>
<keyword evidence="3" id="KW-1185">Reference proteome</keyword>
<organism evidence="2 3">
    <name type="scientific">Pseudomonas koreensis</name>
    <dbReference type="NCBI Taxonomy" id="198620"/>
    <lineage>
        <taxon>Bacteria</taxon>
        <taxon>Pseudomonadati</taxon>
        <taxon>Pseudomonadota</taxon>
        <taxon>Gammaproteobacteria</taxon>
        <taxon>Pseudomonadales</taxon>
        <taxon>Pseudomonadaceae</taxon>
        <taxon>Pseudomonas</taxon>
    </lineage>
</organism>
<name>A0A9X2XE62_9PSED</name>
<evidence type="ECO:0000313" key="2">
    <source>
        <dbReference type="EMBL" id="MCU7247251.1"/>
    </source>
</evidence>
<dbReference type="Pfam" id="PF00089">
    <property type="entry name" value="Trypsin"/>
    <property type="match status" value="1"/>
</dbReference>
<reference evidence="2" key="1">
    <citation type="submission" date="2022-09" db="EMBL/GenBank/DDBJ databases">
        <authorList>
            <person name="Cesa-Luna C."/>
            <person name="Girard L."/>
            <person name="Lood C."/>
            <person name="Hofte M."/>
            <person name="De Mot R."/>
        </authorList>
    </citation>
    <scope>NUCLEOTIDE SEQUENCE</scope>
    <source>
        <strain evidence="2">B1M3-32</strain>
    </source>
</reference>
<protein>
    <submittedName>
        <fullName evidence="2">S1 family peptidase</fullName>
    </submittedName>
</protein>
<dbReference type="RefSeq" id="WP_301621230.1">
    <property type="nucleotide sequence ID" value="NZ_JAOSKY010000002.1"/>
</dbReference>
<accession>A0A9X2XE62</accession>
<comment type="caution">
    <text evidence="2">The sequence shown here is derived from an EMBL/GenBank/DDBJ whole genome shotgun (WGS) entry which is preliminary data.</text>
</comment>
<gene>
    <name evidence="2" type="ORF">OC940_05485</name>
</gene>
<dbReference type="AlphaFoldDB" id="A0A9X2XE62"/>
<dbReference type="GO" id="GO:0006508">
    <property type="term" value="P:proteolysis"/>
    <property type="evidence" value="ECO:0007669"/>
    <property type="project" value="InterPro"/>
</dbReference>
<dbReference type="EMBL" id="JAOSKY010000002">
    <property type="protein sequence ID" value="MCU7247251.1"/>
    <property type="molecule type" value="Genomic_DNA"/>
</dbReference>
<dbReference type="GO" id="GO:0004252">
    <property type="term" value="F:serine-type endopeptidase activity"/>
    <property type="evidence" value="ECO:0007669"/>
    <property type="project" value="InterPro"/>
</dbReference>
<evidence type="ECO:0000259" key="1">
    <source>
        <dbReference type="PROSITE" id="PS50240"/>
    </source>
</evidence>
<evidence type="ECO:0000313" key="3">
    <source>
        <dbReference type="Proteomes" id="UP001139955"/>
    </source>
</evidence>
<dbReference type="SUPFAM" id="SSF50494">
    <property type="entry name" value="Trypsin-like serine proteases"/>
    <property type="match status" value="1"/>
</dbReference>
<dbReference type="Gene3D" id="2.40.10.10">
    <property type="entry name" value="Trypsin-like serine proteases"/>
    <property type="match status" value="1"/>
</dbReference>
<dbReference type="InterPro" id="IPR009003">
    <property type="entry name" value="Peptidase_S1_PA"/>
</dbReference>
<feature type="domain" description="Peptidase S1" evidence="1">
    <location>
        <begin position="76"/>
        <end position="329"/>
    </location>
</feature>
<reference evidence="2" key="2">
    <citation type="journal article" date="2023" name="mSystems">
        <title>Charting the Lipopeptidome of Nonpathogenic Pseudomonas.</title>
        <authorList>
            <person name="Cesa-Luna C."/>
            <person name="Geudens N."/>
            <person name="Girard L."/>
            <person name="De Roo V."/>
            <person name="Maklad H.R."/>
            <person name="Martins J.C."/>
            <person name="Hofte M."/>
            <person name="De Mot R."/>
        </authorList>
    </citation>
    <scope>NUCLEOTIDE SEQUENCE</scope>
    <source>
        <strain evidence="2">B1M3-32</strain>
    </source>
</reference>
<proteinExistence type="predicted"/>
<sequence length="352" mass="38019">MERIYTRKIPAVLVLVAALLPYQTVLTNEEVKTGPPIKPPDEGLTAPVWTSGRPKAGEKLSFQSLPLKLGGTKIQLSGGTVVVDLLDWRAIAVSDASDGKMCTLSLVGPRTVLLAAHCVDSQVVPNQSGPQTLSATVRFVAGGNPYKMKCEMSKDYLKWNINDSGVPRSAADYALCELDRRVQDVTYETIALNVNLQVSAVVTLVGHGCESLGISSDDRYTFKDGLRILRIGERPIEAIAISLKEKTPALYWRTLSESDREPALCFGDSGGPVMFPSPGGGRRVVGVNSALGATPTATHLQPSFYSYLSPLSTKEFESFLKEWVAKGEDGNSTHPRVICGFNMKSGIQGCRM</sequence>
<dbReference type="InterPro" id="IPR043504">
    <property type="entry name" value="Peptidase_S1_PA_chymotrypsin"/>
</dbReference>